<evidence type="ECO:0000313" key="1">
    <source>
        <dbReference type="EMBL" id="MBE1535610.1"/>
    </source>
</evidence>
<gene>
    <name evidence="1" type="ORF">H4W34_005443</name>
</gene>
<name>A0ABR9JYF8_9ACTN</name>
<dbReference type="Proteomes" id="UP000627838">
    <property type="component" value="Unassembled WGS sequence"/>
</dbReference>
<sequence length="94" mass="10568">MTRPREIAYFTPPAQVGQRGRLVNSAHAFVPFGAYFSDIANDYPGKPAPYFGETDMTADWCMSPPRFDGDELWVSCDDNGALLLRFTDNAYPLR</sequence>
<dbReference type="EMBL" id="JADBDZ010000001">
    <property type="protein sequence ID" value="MBE1535610.1"/>
    <property type="molecule type" value="Genomic_DNA"/>
</dbReference>
<reference evidence="1 2" key="1">
    <citation type="submission" date="2020-10" db="EMBL/GenBank/DDBJ databases">
        <title>Sequencing the genomes of 1000 actinobacteria strains.</title>
        <authorList>
            <person name="Klenk H.-P."/>
        </authorList>
    </citation>
    <scope>NUCLEOTIDE SEQUENCE [LARGE SCALE GENOMIC DNA]</scope>
    <source>
        <strain evidence="1 2">DSM 46744</strain>
    </source>
</reference>
<accession>A0ABR9JYF8</accession>
<keyword evidence="2" id="KW-1185">Reference proteome</keyword>
<comment type="caution">
    <text evidence="1">The sequence shown here is derived from an EMBL/GenBank/DDBJ whole genome shotgun (WGS) entry which is preliminary data.</text>
</comment>
<protein>
    <submittedName>
        <fullName evidence="1">Uncharacterized protein</fullName>
    </submittedName>
</protein>
<proteinExistence type="predicted"/>
<evidence type="ECO:0000313" key="2">
    <source>
        <dbReference type="Proteomes" id="UP000627838"/>
    </source>
</evidence>
<dbReference type="RefSeq" id="WP_192761775.1">
    <property type="nucleotide sequence ID" value="NZ_JADBDZ010000001.1"/>
</dbReference>
<organism evidence="1 2">
    <name type="scientific">Actinomadura algeriensis</name>
    <dbReference type="NCBI Taxonomy" id="1679523"/>
    <lineage>
        <taxon>Bacteria</taxon>
        <taxon>Bacillati</taxon>
        <taxon>Actinomycetota</taxon>
        <taxon>Actinomycetes</taxon>
        <taxon>Streptosporangiales</taxon>
        <taxon>Thermomonosporaceae</taxon>
        <taxon>Actinomadura</taxon>
    </lineage>
</organism>